<dbReference type="InterPro" id="IPR012338">
    <property type="entry name" value="Beta-lactam/transpept-like"/>
</dbReference>
<accession>A0ABV5VVC1</accession>
<proteinExistence type="predicted"/>
<dbReference type="Proteomes" id="UP001589619">
    <property type="component" value="Unassembled WGS sequence"/>
</dbReference>
<name>A0ABV5VVC1_9BACL</name>
<sequence>MGLRLLATSRLAAIPLFGLLIPALFLTMAGASGQGDSSPQSVTVSQYTYSEPWKQEVDLYLQQNGFNGTVLIAREGEVLFSSGYGKETESTTNSEQTVFRLMSMSKPFTATAIMQLEEQNRLELTDTLDQYVPDFLNGDQITIHHLLSHSSGIPRDFPRVLNATLQQTVDSIKSRSLDFTPGTQYNYSNSGYVVLASIIQTVSGQSYEQYMQDHLFGPLGMTHSGESLLPTDTMPHKAAGYRKNSAGTALIAAPFFVTQSGGGSLYSTVGDLLLWDRALYGNTVLQQSSIAKMFTPNLGNYGYGWSIRPKRGNVVVHNGSGNGFSTFIYRNLDSETLVVVLSNVTDVAAEQIGFDLAAKIPPG</sequence>
<dbReference type="PANTHER" id="PTHR46825:SF9">
    <property type="entry name" value="BETA-LACTAMASE-RELATED DOMAIN-CONTAINING PROTEIN"/>
    <property type="match status" value="1"/>
</dbReference>
<reference evidence="2 3" key="1">
    <citation type="submission" date="2024-09" db="EMBL/GenBank/DDBJ databases">
        <authorList>
            <person name="Sun Q."/>
            <person name="Mori K."/>
        </authorList>
    </citation>
    <scope>NUCLEOTIDE SEQUENCE [LARGE SCALE GENOMIC DNA]</scope>
    <source>
        <strain evidence="2 3">JCM 12520</strain>
    </source>
</reference>
<dbReference type="InterPro" id="IPR050491">
    <property type="entry name" value="AmpC-like"/>
</dbReference>
<evidence type="ECO:0000259" key="1">
    <source>
        <dbReference type="Pfam" id="PF00144"/>
    </source>
</evidence>
<dbReference type="Gene3D" id="3.40.710.10">
    <property type="entry name" value="DD-peptidase/beta-lactamase superfamily"/>
    <property type="match status" value="1"/>
</dbReference>
<dbReference type="InterPro" id="IPR001466">
    <property type="entry name" value="Beta-lactam-related"/>
</dbReference>
<dbReference type="PANTHER" id="PTHR46825">
    <property type="entry name" value="D-ALANYL-D-ALANINE-CARBOXYPEPTIDASE/ENDOPEPTIDASE AMPH"/>
    <property type="match status" value="1"/>
</dbReference>
<dbReference type="RefSeq" id="WP_344911181.1">
    <property type="nucleotide sequence ID" value="NZ_BAAAYO010000010.1"/>
</dbReference>
<dbReference type="EMBL" id="JBHMAG010000009">
    <property type="protein sequence ID" value="MFB9752265.1"/>
    <property type="molecule type" value="Genomic_DNA"/>
</dbReference>
<protein>
    <submittedName>
        <fullName evidence="2">Serine hydrolase domain-containing protein</fullName>
        <ecNumber evidence="2">3.-.-.-</ecNumber>
    </submittedName>
</protein>
<keyword evidence="2" id="KW-0378">Hydrolase</keyword>
<gene>
    <name evidence="2" type="ORF">ACFFNY_11920</name>
</gene>
<dbReference type="Pfam" id="PF00144">
    <property type="entry name" value="Beta-lactamase"/>
    <property type="match status" value="1"/>
</dbReference>
<evidence type="ECO:0000313" key="2">
    <source>
        <dbReference type="EMBL" id="MFB9752265.1"/>
    </source>
</evidence>
<feature type="domain" description="Beta-lactamase-related" evidence="1">
    <location>
        <begin position="61"/>
        <end position="346"/>
    </location>
</feature>
<evidence type="ECO:0000313" key="3">
    <source>
        <dbReference type="Proteomes" id="UP001589619"/>
    </source>
</evidence>
<dbReference type="GO" id="GO:0016787">
    <property type="term" value="F:hydrolase activity"/>
    <property type="evidence" value="ECO:0007669"/>
    <property type="project" value="UniProtKB-KW"/>
</dbReference>
<keyword evidence="3" id="KW-1185">Reference proteome</keyword>
<dbReference type="EC" id="3.-.-.-" evidence="2"/>
<dbReference type="SUPFAM" id="SSF56601">
    <property type="entry name" value="beta-lactamase/transpeptidase-like"/>
    <property type="match status" value="1"/>
</dbReference>
<comment type="caution">
    <text evidence="2">The sequence shown here is derived from an EMBL/GenBank/DDBJ whole genome shotgun (WGS) entry which is preliminary data.</text>
</comment>
<organism evidence="2 3">
    <name type="scientific">Paenibacillus hodogayensis</name>
    <dbReference type="NCBI Taxonomy" id="279208"/>
    <lineage>
        <taxon>Bacteria</taxon>
        <taxon>Bacillati</taxon>
        <taxon>Bacillota</taxon>
        <taxon>Bacilli</taxon>
        <taxon>Bacillales</taxon>
        <taxon>Paenibacillaceae</taxon>
        <taxon>Paenibacillus</taxon>
    </lineage>
</organism>